<comment type="similarity">
    <text evidence="1">Belongs to the zinc-containing alcohol dehydrogenase family.</text>
</comment>
<dbReference type="GO" id="GO:0016651">
    <property type="term" value="F:oxidoreductase activity, acting on NAD(P)H"/>
    <property type="evidence" value="ECO:0007669"/>
    <property type="project" value="InterPro"/>
</dbReference>
<feature type="domain" description="Enoyl reductase (ER)" evidence="6">
    <location>
        <begin position="24"/>
        <end position="365"/>
    </location>
</feature>
<dbReference type="GO" id="GO:0000166">
    <property type="term" value="F:nucleotide binding"/>
    <property type="evidence" value="ECO:0007669"/>
    <property type="project" value="UniProtKB-KW"/>
</dbReference>
<dbReference type="InterPro" id="IPR013149">
    <property type="entry name" value="ADH-like_C"/>
</dbReference>
<evidence type="ECO:0000259" key="6">
    <source>
        <dbReference type="SMART" id="SM00829"/>
    </source>
</evidence>
<dbReference type="SUPFAM" id="SSF51735">
    <property type="entry name" value="NAD(P)-binding Rossmann-fold domains"/>
    <property type="match status" value="1"/>
</dbReference>
<reference evidence="7" key="1">
    <citation type="submission" date="2021-12" db="EMBL/GenBank/DDBJ databases">
        <title>Convergent genome expansion in fungi linked to evolution of root-endophyte symbiosis.</title>
        <authorList>
            <consortium name="DOE Joint Genome Institute"/>
            <person name="Ke Y.-H."/>
            <person name="Bonito G."/>
            <person name="Liao H.-L."/>
            <person name="Looney B."/>
            <person name="Rojas-Flechas A."/>
            <person name="Nash J."/>
            <person name="Hameed K."/>
            <person name="Schadt C."/>
            <person name="Martin F."/>
            <person name="Crous P.W."/>
            <person name="Miettinen O."/>
            <person name="Magnuson J.K."/>
            <person name="Labbe J."/>
            <person name="Jacobson D."/>
            <person name="Doktycz M.J."/>
            <person name="Veneault-Fourrey C."/>
            <person name="Kuo A."/>
            <person name="Mondo S."/>
            <person name="Calhoun S."/>
            <person name="Riley R."/>
            <person name="Ohm R."/>
            <person name="LaButti K."/>
            <person name="Andreopoulos B."/>
            <person name="Pangilinan J."/>
            <person name="Nolan M."/>
            <person name="Tritt A."/>
            <person name="Clum A."/>
            <person name="Lipzen A."/>
            <person name="Daum C."/>
            <person name="Barry K."/>
            <person name="Grigoriev I.V."/>
            <person name="Vilgalys R."/>
        </authorList>
    </citation>
    <scope>NUCLEOTIDE SEQUENCE</scope>
    <source>
        <strain evidence="7">PMI_201</strain>
    </source>
</reference>
<sequence>MALPENHIKVPSVQISIRQTEAWENDRLPFAVCSDSEVRHLDPDMVLVKTVAVAINPYDYKMPTQFHSPRTTPGVDFAGIVVCKGSAVSASIEVGSRVCGMVGGSNPGDELMGAFGQYVPAYEHALLRIPKSVSWENAAALPSAVITIGASLFSSSGLGLSVNPESPAQDPFFVLVYGGSTCCGTMAIQLLKQSGLTVVTTCSPGNFSLVKSYGADEVFDYHSPTCAEDIKAYTKNRLKYVLDVITQARTTQICYSAIGRAGGRYIGLELINKSFTSGLRRTVDAGWINSLTFLGREVCLAEGYESKARPDHQAFTKKWLTTAQNLLDNGSLRSHPPRVMPNGFEAVIDSVERIRRQEVSGQKLVHFI</sequence>
<dbReference type="InterPro" id="IPR013154">
    <property type="entry name" value="ADH-like_N"/>
</dbReference>
<gene>
    <name evidence="7" type="ORF">BGW36DRAFT_331533</name>
</gene>
<dbReference type="InterPro" id="IPR047122">
    <property type="entry name" value="Trans-enoyl_RdTase-like"/>
</dbReference>
<dbReference type="Pfam" id="PF00107">
    <property type="entry name" value="ADH_zinc_N"/>
    <property type="match status" value="1"/>
</dbReference>
<dbReference type="CDD" id="cd08249">
    <property type="entry name" value="enoyl_reductase_like"/>
    <property type="match status" value="1"/>
</dbReference>
<dbReference type="PANTHER" id="PTHR45348:SF1">
    <property type="entry name" value="TRANS-ENOYL REDUCTASE STHE"/>
    <property type="match status" value="1"/>
</dbReference>
<dbReference type="SUPFAM" id="SSF50129">
    <property type="entry name" value="GroES-like"/>
    <property type="match status" value="1"/>
</dbReference>
<dbReference type="InterPro" id="IPR020843">
    <property type="entry name" value="ER"/>
</dbReference>
<organism evidence="7 8">
    <name type="scientific">Talaromyces proteolyticus</name>
    <dbReference type="NCBI Taxonomy" id="1131652"/>
    <lineage>
        <taxon>Eukaryota</taxon>
        <taxon>Fungi</taxon>
        <taxon>Dikarya</taxon>
        <taxon>Ascomycota</taxon>
        <taxon>Pezizomycotina</taxon>
        <taxon>Eurotiomycetes</taxon>
        <taxon>Eurotiomycetidae</taxon>
        <taxon>Eurotiales</taxon>
        <taxon>Trichocomaceae</taxon>
        <taxon>Talaromyces</taxon>
        <taxon>Talaromyces sect. Bacilispori</taxon>
    </lineage>
</organism>
<dbReference type="SMART" id="SM00829">
    <property type="entry name" value="PKS_ER"/>
    <property type="match status" value="1"/>
</dbReference>
<dbReference type="GeneID" id="70243121"/>
<dbReference type="InterPro" id="IPR036291">
    <property type="entry name" value="NAD(P)-bd_dom_sf"/>
</dbReference>
<dbReference type="EMBL" id="JAJTJA010000020">
    <property type="protein sequence ID" value="KAH8688607.1"/>
    <property type="molecule type" value="Genomic_DNA"/>
</dbReference>
<evidence type="ECO:0000256" key="1">
    <source>
        <dbReference type="ARBA" id="ARBA00008072"/>
    </source>
</evidence>
<keyword evidence="4" id="KW-0521">NADP</keyword>
<dbReference type="PANTHER" id="PTHR45348">
    <property type="entry name" value="HYPOTHETICAL OXIDOREDUCTASE (EUROFUNG)"/>
    <property type="match status" value="1"/>
</dbReference>
<evidence type="ECO:0000256" key="5">
    <source>
        <dbReference type="ARBA" id="ARBA00023002"/>
    </source>
</evidence>
<evidence type="ECO:0000256" key="3">
    <source>
        <dbReference type="ARBA" id="ARBA00022741"/>
    </source>
</evidence>
<proteinExistence type="inferred from homology"/>
<dbReference type="RefSeq" id="XP_046065116.1">
    <property type="nucleotide sequence ID" value="XM_046212834.1"/>
</dbReference>
<keyword evidence="5" id="KW-0560">Oxidoreductase</keyword>
<name>A0AAD4KCW8_9EURO</name>
<dbReference type="Gene3D" id="3.90.180.10">
    <property type="entry name" value="Medium-chain alcohol dehydrogenases, catalytic domain"/>
    <property type="match status" value="1"/>
</dbReference>
<evidence type="ECO:0000313" key="7">
    <source>
        <dbReference type="EMBL" id="KAH8688607.1"/>
    </source>
</evidence>
<comment type="caution">
    <text evidence="7">The sequence shown here is derived from an EMBL/GenBank/DDBJ whole genome shotgun (WGS) entry which is preliminary data.</text>
</comment>
<protein>
    <submittedName>
        <fullName evidence="7">Chaperonin 10-like protein</fullName>
    </submittedName>
</protein>
<evidence type="ECO:0000313" key="8">
    <source>
        <dbReference type="Proteomes" id="UP001201262"/>
    </source>
</evidence>
<evidence type="ECO:0000256" key="4">
    <source>
        <dbReference type="ARBA" id="ARBA00022857"/>
    </source>
</evidence>
<dbReference type="Proteomes" id="UP001201262">
    <property type="component" value="Unassembled WGS sequence"/>
</dbReference>
<keyword evidence="8" id="KW-1185">Reference proteome</keyword>
<dbReference type="AlphaFoldDB" id="A0AAD4KCW8"/>
<dbReference type="Gene3D" id="3.40.50.720">
    <property type="entry name" value="NAD(P)-binding Rossmann-like Domain"/>
    <property type="match status" value="1"/>
</dbReference>
<dbReference type="Pfam" id="PF08240">
    <property type="entry name" value="ADH_N"/>
    <property type="match status" value="1"/>
</dbReference>
<keyword evidence="3" id="KW-0547">Nucleotide-binding</keyword>
<comment type="subunit">
    <text evidence="2">Monomer.</text>
</comment>
<dbReference type="InterPro" id="IPR011032">
    <property type="entry name" value="GroES-like_sf"/>
</dbReference>
<evidence type="ECO:0000256" key="2">
    <source>
        <dbReference type="ARBA" id="ARBA00011245"/>
    </source>
</evidence>
<accession>A0AAD4KCW8</accession>